<dbReference type="InterPro" id="IPR004929">
    <property type="entry name" value="I-spanin"/>
</dbReference>
<reference evidence="2 3" key="1">
    <citation type="journal article" date="2020" name="Insects">
        <title>Bacteria Belonging to Pseudomonas typographi sp. nov. from the Bark Beetle Ips typographus Have Genomic Potential to Aid in the Host Ecology.</title>
        <authorList>
            <person name="Peral-Aranega E."/>
            <person name="Saati-Santamaria Z."/>
            <person name="Kolarik M."/>
            <person name="Rivas R."/>
            <person name="Garcia-Fraile P."/>
        </authorList>
    </citation>
    <scope>NUCLEOTIDE SEQUENCE [LARGE SCALE GENOMIC DNA]</scope>
    <source>
        <strain evidence="2 3">CA3A</strain>
    </source>
</reference>
<dbReference type="EMBL" id="JAAOCA010000047">
    <property type="protein sequence ID" value="MBD1601974.1"/>
    <property type="molecule type" value="Genomic_DNA"/>
</dbReference>
<evidence type="ECO:0000256" key="1">
    <source>
        <dbReference type="SAM" id="MobiDB-lite"/>
    </source>
</evidence>
<proteinExistence type="predicted"/>
<comment type="caution">
    <text evidence="2">The sequence shown here is derived from an EMBL/GenBank/DDBJ whole genome shotgun (WGS) entry which is preliminary data.</text>
</comment>
<sequence length="148" mass="16084">MTKYLLIALAACLLIMGLGWWHIGNQADTIKAQQTSIAQLEADKAALDQKLTARDSVDTQFQEAIAHAESEKNKLVAQLGTGERRVYVRATCPKLPNPSATGSADAGTPELDPTARQDYADLRAAIIRTREQVTGLQSYITNVCRSAK</sequence>
<organism evidence="2 3">
    <name type="scientific">Pseudomonas typographi</name>
    <dbReference type="NCBI Taxonomy" id="2715964"/>
    <lineage>
        <taxon>Bacteria</taxon>
        <taxon>Pseudomonadati</taxon>
        <taxon>Pseudomonadota</taxon>
        <taxon>Gammaproteobacteria</taxon>
        <taxon>Pseudomonadales</taxon>
        <taxon>Pseudomonadaceae</taxon>
        <taxon>Pseudomonas</taxon>
    </lineage>
</organism>
<gene>
    <name evidence="2" type="ORF">HAQ05_25180</name>
</gene>
<feature type="region of interest" description="Disordered" evidence="1">
    <location>
        <begin position="93"/>
        <end position="113"/>
    </location>
</feature>
<dbReference type="RefSeq" id="WP_190426180.1">
    <property type="nucleotide sequence ID" value="NZ_JAAOCA010000047.1"/>
</dbReference>
<dbReference type="Pfam" id="PF03245">
    <property type="entry name" value="Phage_lysis"/>
    <property type="match status" value="1"/>
</dbReference>
<dbReference type="Proteomes" id="UP000805841">
    <property type="component" value="Unassembled WGS sequence"/>
</dbReference>
<keyword evidence="3" id="KW-1185">Reference proteome</keyword>
<protein>
    <submittedName>
        <fullName evidence="2">Lysis protein</fullName>
    </submittedName>
</protein>
<name>A0ABR7Z9J0_9PSED</name>
<evidence type="ECO:0000313" key="3">
    <source>
        <dbReference type="Proteomes" id="UP000805841"/>
    </source>
</evidence>
<evidence type="ECO:0000313" key="2">
    <source>
        <dbReference type="EMBL" id="MBD1601974.1"/>
    </source>
</evidence>
<accession>A0ABR7Z9J0</accession>